<keyword evidence="8" id="KW-1185">Reference proteome</keyword>
<dbReference type="PANTHER" id="PTHR41335">
    <property type="entry name" value="MEMBRANE PROTEIN-RELATED"/>
    <property type="match status" value="1"/>
</dbReference>
<evidence type="ECO:0000256" key="1">
    <source>
        <dbReference type="ARBA" id="ARBA00022475"/>
    </source>
</evidence>
<keyword evidence="2 5" id="KW-0812">Transmembrane</keyword>
<dbReference type="Pfam" id="PF06305">
    <property type="entry name" value="LapA_dom"/>
    <property type="match status" value="1"/>
</dbReference>
<keyword evidence="4 5" id="KW-0472">Membrane</keyword>
<proteinExistence type="predicted"/>
<sequence length="98" mass="11053">MKLALFLAIVLTALVVTFSVQNAQSVHVQFLVWYFEGPLVVVLLMTFVVGALTIYLASLPRRFTRSRELADLRRQVDEYNLKIGRLQSDITGEGAPEK</sequence>
<evidence type="ECO:0000313" key="7">
    <source>
        <dbReference type="EMBL" id="QSV44577.1"/>
    </source>
</evidence>
<evidence type="ECO:0000256" key="3">
    <source>
        <dbReference type="ARBA" id="ARBA00022989"/>
    </source>
</evidence>
<dbReference type="RefSeq" id="WP_207162337.1">
    <property type="nucleotide sequence ID" value="NZ_CP071382.1"/>
</dbReference>
<gene>
    <name evidence="7" type="ORF">JZM60_10390</name>
</gene>
<organism evidence="7 8">
    <name type="scientific">Geobacter benzoatilyticus</name>
    <dbReference type="NCBI Taxonomy" id="2815309"/>
    <lineage>
        <taxon>Bacteria</taxon>
        <taxon>Pseudomonadati</taxon>
        <taxon>Thermodesulfobacteriota</taxon>
        <taxon>Desulfuromonadia</taxon>
        <taxon>Geobacterales</taxon>
        <taxon>Geobacteraceae</taxon>
        <taxon>Geobacter</taxon>
    </lineage>
</organism>
<accession>A0ABX7PZK2</accession>
<evidence type="ECO:0000256" key="2">
    <source>
        <dbReference type="ARBA" id="ARBA00022692"/>
    </source>
</evidence>
<feature type="transmembrane region" description="Helical" evidence="5">
    <location>
        <begin position="39"/>
        <end position="57"/>
    </location>
</feature>
<protein>
    <submittedName>
        <fullName evidence="7">LapA family protein</fullName>
    </submittedName>
</protein>
<feature type="domain" description="Lipopolysaccharide assembly protein A" evidence="6">
    <location>
        <begin position="21"/>
        <end position="79"/>
    </location>
</feature>
<evidence type="ECO:0000256" key="4">
    <source>
        <dbReference type="ARBA" id="ARBA00023136"/>
    </source>
</evidence>
<evidence type="ECO:0000256" key="5">
    <source>
        <dbReference type="SAM" id="Phobius"/>
    </source>
</evidence>
<keyword evidence="1" id="KW-1003">Cell membrane</keyword>
<dbReference type="Proteomes" id="UP000663651">
    <property type="component" value="Chromosome"/>
</dbReference>
<dbReference type="PANTHER" id="PTHR41335:SF1">
    <property type="entry name" value="MEMBRANE PROTEIN"/>
    <property type="match status" value="1"/>
</dbReference>
<dbReference type="EMBL" id="CP071382">
    <property type="protein sequence ID" value="QSV44577.1"/>
    <property type="molecule type" value="Genomic_DNA"/>
</dbReference>
<evidence type="ECO:0000259" key="6">
    <source>
        <dbReference type="Pfam" id="PF06305"/>
    </source>
</evidence>
<keyword evidence="3 5" id="KW-1133">Transmembrane helix</keyword>
<name>A0ABX7PZK2_9BACT</name>
<dbReference type="InterPro" id="IPR010445">
    <property type="entry name" value="LapA_dom"/>
</dbReference>
<reference evidence="7 8" key="1">
    <citation type="submission" date="2021-03" db="EMBL/GenBank/DDBJ databases">
        <title>Geobacter metallireducens gen. nov. sp. nov., a microorganism capable of coupling the complete oxidation of organic compounds to the reduction of iron and other metals.</title>
        <authorList>
            <person name="Li Y."/>
        </authorList>
    </citation>
    <scope>NUCLEOTIDE SEQUENCE [LARGE SCALE GENOMIC DNA]</scope>
    <source>
        <strain evidence="7 8">Jerry-YX</strain>
    </source>
</reference>
<evidence type="ECO:0000313" key="8">
    <source>
        <dbReference type="Proteomes" id="UP000663651"/>
    </source>
</evidence>